<evidence type="ECO:0000313" key="1">
    <source>
        <dbReference type="EMBL" id="HIW94721.1"/>
    </source>
</evidence>
<dbReference type="Proteomes" id="UP000824192">
    <property type="component" value="Unassembled WGS sequence"/>
</dbReference>
<dbReference type="InterPro" id="IPR036525">
    <property type="entry name" value="Tubulin/FtsZ_GTPase_sf"/>
</dbReference>
<dbReference type="Gene3D" id="3.40.50.1440">
    <property type="entry name" value="Tubulin/FtsZ, GTPase domain"/>
    <property type="match status" value="1"/>
</dbReference>
<organism evidence="1 2">
    <name type="scientific">Candidatus Flavonifractor merdipullorum</name>
    <dbReference type="NCBI Taxonomy" id="2838590"/>
    <lineage>
        <taxon>Bacteria</taxon>
        <taxon>Bacillati</taxon>
        <taxon>Bacillota</taxon>
        <taxon>Clostridia</taxon>
        <taxon>Eubacteriales</taxon>
        <taxon>Oscillospiraceae</taxon>
        <taxon>Flavonifractor</taxon>
    </lineage>
</organism>
<gene>
    <name evidence="1" type="ORF">H9868_09335</name>
</gene>
<protein>
    <submittedName>
        <fullName evidence="1">Tubulin-like doman-containing protein</fullName>
    </submittedName>
</protein>
<reference evidence="1" key="2">
    <citation type="submission" date="2021-04" db="EMBL/GenBank/DDBJ databases">
        <authorList>
            <person name="Gilroy R."/>
        </authorList>
    </citation>
    <scope>NUCLEOTIDE SEQUENCE</scope>
    <source>
        <strain evidence="1">ChiGjej6B6-1540</strain>
    </source>
</reference>
<dbReference type="EMBL" id="DXGA01000202">
    <property type="protein sequence ID" value="HIW94721.1"/>
    <property type="molecule type" value="Genomic_DNA"/>
</dbReference>
<dbReference type="Pfam" id="PF13809">
    <property type="entry name" value="Tubulin_2"/>
    <property type="match status" value="1"/>
</dbReference>
<dbReference type="AlphaFoldDB" id="A0A9D1RXU4"/>
<dbReference type="InterPro" id="IPR025904">
    <property type="entry name" value="Tubulin-like"/>
</dbReference>
<evidence type="ECO:0000313" key="2">
    <source>
        <dbReference type="Proteomes" id="UP000824192"/>
    </source>
</evidence>
<name>A0A9D1RXU4_9FIRM</name>
<comment type="caution">
    <text evidence="1">The sequence shown here is derived from an EMBL/GenBank/DDBJ whole genome shotgun (WGS) entry which is preliminary data.</text>
</comment>
<sequence length="1253" mass="139317">MTYESLLLNYGGGIISSSKQSKQYAGAAAVAIGIGGTGVAALAELKRKVYQQLIPDNPNDPVPRYDHIQFLAIDSDEDVIAKMKGKARINGSSEFFSISNPHLKAALGGKDVIRKNPLLNWMEIDKINSLLSPQGAGGIRQVGRYLLLSKAAALKTRIEEKCTTALRGLDSPSLDIYIFAGISGGTGSGCFLDTCYIVRKALEDKGWASSGNIMGFFFLPDVVASKPEVAANAACVAYNHSNGYAAMKELDYLMDLKSGNDFFQQNYGAFSVDTQEPPVDLCHLISATKSDGTVLANGFGYGIHVASDYVMSYLADVDLGGVTAGEEDGGLTMRGHLANVTKGVSTLSRRHGSNLSYHVLGAANAEIPMTQIATYLAAGFYRRFQESIGRETTVITKNVVDDWVRKLGLTADQVYNEVVKGCDTLVLPDIDLQILASEGIIPRGHAPQCWVTPGDAWRDKCSGKREQNRSALNAPLTVFDFEKVTSDSLTGKVFRKLYELSMDPEYGPYYAAGLLNHAGYDMMSALNGAIKQAEEQLETQKFHFNSENGPMDYAVQCSVNFNHKRNKKNYQLYKESIANFYLLDNRMIELMDTITTLRSLRSSLDKLYNTYFVPLLKLLDDLKETFAEDINYLSGPAAAAPTAYTRRILELRDIKPRLDEAIDGLAVNELVDKFMAHILKGYDQWQSGDDGKIGQYISLYMEQAFDAEVNRSLQDYLFDVYPAAGGNPTLLAEEVEKDIISKIHQSALPMFWCDPTFDLSDPTVTYQTSSISVPRNASAVCSAADSFKDSHKEYVVRKTGLNDRIFALRFFSGVPFYAYHGVTLLKSAYDDTDDKAAGAGIHLYSYTGRGEDGSGLKDWRSFLPAPAPYSAQPALVPGAAELCDLYEKGETAGIIMKNNQGSYVVLETAPVSVPDYQLGDFQDGDGNFLSGKLDELRTQLQKELEEIHQPGMGQKEILLKNDGDSKLGEKTVHEVRRDYFLHYPKLQEVVRQELAKRDALQKGIDALDAIESDFKHYREDLELFSDLLFYGILPCTDGAGNPVYSAKISRIIYTYTDPRGLEVQQIFTRDGEADMPYSRSHPLYQAFLTYRSLPADAQPRQEMDEKVRERQKELLQQGDNLIGYQLEQVWNTQSLNKLNKELAYLPTQEKNELMRFYLGLVSCIGLFRDKFSHADWTYQPAQTVQPAPSAQPKVWTVYDNGRYLYVYESNLSYGWDQGSSQWVALTTAMQVWNPASNSWMPLTPNPNGGFYLP</sequence>
<proteinExistence type="predicted"/>
<accession>A0A9D1RXU4</accession>
<reference evidence="1" key="1">
    <citation type="journal article" date="2021" name="PeerJ">
        <title>Extensive microbial diversity within the chicken gut microbiome revealed by metagenomics and culture.</title>
        <authorList>
            <person name="Gilroy R."/>
            <person name="Ravi A."/>
            <person name="Getino M."/>
            <person name="Pursley I."/>
            <person name="Horton D.L."/>
            <person name="Alikhan N.F."/>
            <person name="Baker D."/>
            <person name="Gharbi K."/>
            <person name="Hall N."/>
            <person name="Watson M."/>
            <person name="Adriaenssens E.M."/>
            <person name="Foster-Nyarko E."/>
            <person name="Jarju S."/>
            <person name="Secka A."/>
            <person name="Antonio M."/>
            <person name="Oren A."/>
            <person name="Chaudhuri R.R."/>
            <person name="La Ragione R."/>
            <person name="Hildebrand F."/>
            <person name="Pallen M.J."/>
        </authorList>
    </citation>
    <scope>NUCLEOTIDE SEQUENCE</scope>
    <source>
        <strain evidence="1">ChiGjej6B6-1540</strain>
    </source>
</reference>
<dbReference type="SUPFAM" id="SSF52490">
    <property type="entry name" value="Tubulin nucleotide-binding domain-like"/>
    <property type="match status" value="1"/>
</dbReference>